<evidence type="ECO:0000313" key="2">
    <source>
        <dbReference type="Proteomes" id="UP001262410"/>
    </source>
</evidence>
<keyword evidence="2" id="KW-1185">Reference proteome</keyword>
<reference evidence="1 2" key="1">
    <citation type="submission" date="2023-07" db="EMBL/GenBank/DDBJ databases">
        <title>Sorghum-associated microbial communities from plants grown in Nebraska, USA.</title>
        <authorList>
            <person name="Schachtman D."/>
        </authorList>
    </citation>
    <scope>NUCLEOTIDE SEQUENCE [LARGE SCALE GENOMIC DNA]</scope>
    <source>
        <strain evidence="1 2">584</strain>
    </source>
</reference>
<evidence type="ECO:0000313" key="1">
    <source>
        <dbReference type="EMBL" id="MDR6290767.1"/>
    </source>
</evidence>
<name>A0ABU1JQ65_9PROT</name>
<accession>A0ABU1JQ65</accession>
<protein>
    <submittedName>
        <fullName evidence="1">Uncharacterized protein</fullName>
    </submittedName>
</protein>
<organism evidence="1 2">
    <name type="scientific">Inquilinus ginsengisoli</name>
    <dbReference type="NCBI Taxonomy" id="363840"/>
    <lineage>
        <taxon>Bacteria</taxon>
        <taxon>Pseudomonadati</taxon>
        <taxon>Pseudomonadota</taxon>
        <taxon>Alphaproteobacteria</taxon>
        <taxon>Rhodospirillales</taxon>
        <taxon>Rhodospirillaceae</taxon>
        <taxon>Inquilinus</taxon>
    </lineage>
</organism>
<dbReference type="Proteomes" id="UP001262410">
    <property type="component" value="Unassembled WGS sequence"/>
</dbReference>
<gene>
    <name evidence="1" type="ORF">E9232_003293</name>
</gene>
<dbReference type="EMBL" id="JAVDPW010000005">
    <property type="protein sequence ID" value="MDR6290767.1"/>
    <property type="molecule type" value="Genomic_DNA"/>
</dbReference>
<comment type="caution">
    <text evidence="1">The sequence shown here is derived from an EMBL/GenBank/DDBJ whole genome shotgun (WGS) entry which is preliminary data.</text>
</comment>
<proteinExistence type="predicted"/>
<sequence>MALVLAVQSALAAGHGPDGLVERTFRAANRGEGRIACGAAIAHWYSVDLGQAGPGGTVGTQLWFDPAGGTVYLLNDKQDRLPVETLWCGVAGRSWATRSLVDLPRHAGPAGTAPEIAVECAPAGDRLVCR</sequence>
<dbReference type="RefSeq" id="WP_309795446.1">
    <property type="nucleotide sequence ID" value="NZ_JAVDPW010000005.1"/>
</dbReference>